<evidence type="ECO:0000313" key="2">
    <source>
        <dbReference type="Proteomes" id="UP000053732"/>
    </source>
</evidence>
<evidence type="ECO:0000313" key="1">
    <source>
        <dbReference type="EMBL" id="CRL24019.1"/>
    </source>
</evidence>
<keyword evidence="2" id="KW-1185">Reference proteome</keyword>
<protein>
    <submittedName>
        <fullName evidence="1">Str. FM013</fullName>
    </submittedName>
</protein>
<sequence length="77" mass="8842">MQRVVSIFMGRYSFSVPGSGKLVPGIQVCVPGGFWAPRNTRPVPREVHSAPRRRLRGINLYTTIIYPFPELHPTHRW</sequence>
<dbReference type="EMBL" id="HG793144">
    <property type="protein sequence ID" value="CRL24019.1"/>
    <property type="molecule type" value="Genomic_DNA"/>
</dbReference>
<dbReference type="Proteomes" id="UP000053732">
    <property type="component" value="Unassembled WGS sequence"/>
</dbReference>
<organism evidence="1 2">
    <name type="scientific">Penicillium camemberti (strain FM 013)</name>
    <dbReference type="NCBI Taxonomy" id="1429867"/>
    <lineage>
        <taxon>Eukaryota</taxon>
        <taxon>Fungi</taxon>
        <taxon>Dikarya</taxon>
        <taxon>Ascomycota</taxon>
        <taxon>Pezizomycotina</taxon>
        <taxon>Eurotiomycetes</taxon>
        <taxon>Eurotiomycetidae</taxon>
        <taxon>Eurotiales</taxon>
        <taxon>Aspergillaceae</taxon>
        <taxon>Penicillium</taxon>
    </lineage>
</organism>
<accession>A0A0G4PCN6</accession>
<dbReference type="AlphaFoldDB" id="A0A0G4PCN6"/>
<reference evidence="1 2" key="1">
    <citation type="journal article" date="2014" name="Nat. Commun.">
        <title>Multiple recent horizontal transfers of a large genomic region in cheese making fungi.</title>
        <authorList>
            <person name="Cheeseman K."/>
            <person name="Ropars J."/>
            <person name="Renault P."/>
            <person name="Dupont J."/>
            <person name="Gouzy J."/>
            <person name="Branca A."/>
            <person name="Abraham A.L."/>
            <person name="Ceppi M."/>
            <person name="Conseiller E."/>
            <person name="Debuchy R."/>
            <person name="Malagnac F."/>
            <person name="Goarin A."/>
            <person name="Silar P."/>
            <person name="Lacoste S."/>
            <person name="Sallet E."/>
            <person name="Bensimon A."/>
            <person name="Giraud T."/>
            <person name="Brygoo Y."/>
        </authorList>
    </citation>
    <scope>NUCLEOTIDE SEQUENCE [LARGE SCALE GENOMIC DNA]</scope>
    <source>
        <strain evidence="2">FM 013</strain>
    </source>
</reference>
<gene>
    <name evidence="1" type="ORF">PCAMFM013_S011g000013</name>
</gene>
<proteinExistence type="predicted"/>
<name>A0A0G4PCN6_PENC3</name>